<evidence type="ECO:0000256" key="5">
    <source>
        <dbReference type="SAM" id="Coils"/>
    </source>
</evidence>
<feature type="compositionally biased region" description="Basic and acidic residues" evidence="6">
    <location>
        <begin position="2096"/>
        <end position="2111"/>
    </location>
</feature>
<evidence type="ECO:0000313" key="10">
    <source>
        <dbReference type="RefSeq" id="XP_030055835.1"/>
    </source>
</evidence>
<feature type="coiled-coil region" evidence="5">
    <location>
        <begin position="281"/>
        <end position="491"/>
    </location>
</feature>
<comment type="subcellular location">
    <subcellularLocation>
        <location evidence="1">Cytoplasm</location>
    </subcellularLocation>
</comment>
<dbReference type="GO" id="GO:0005737">
    <property type="term" value="C:cytoplasm"/>
    <property type="evidence" value="ECO:0007669"/>
    <property type="project" value="UniProtKB-SubCell"/>
</dbReference>
<feature type="compositionally biased region" description="Polar residues" evidence="6">
    <location>
        <begin position="2139"/>
        <end position="2152"/>
    </location>
</feature>
<feature type="region of interest" description="Disordered" evidence="6">
    <location>
        <begin position="1851"/>
        <end position="1889"/>
    </location>
</feature>
<dbReference type="GO" id="GO:0005876">
    <property type="term" value="C:spindle microtubule"/>
    <property type="evidence" value="ECO:0007669"/>
    <property type="project" value="TreeGrafter"/>
</dbReference>
<feature type="compositionally biased region" description="Polar residues" evidence="6">
    <location>
        <begin position="1987"/>
        <end position="2016"/>
    </location>
</feature>
<dbReference type="KEGG" id="muo:115468335"/>
<evidence type="ECO:0000313" key="8">
    <source>
        <dbReference type="Proteomes" id="UP000515156"/>
    </source>
</evidence>
<feature type="coiled-coil region" evidence="5">
    <location>
        <begin position="630"/>
        <end position="1304"/>
    </location>
</feature>
<feature type="compositionally biased region" description="Low complexity" evidence="6">
    <location>
        <begin position="2123"/>
        <end position="2138"/>
    </location>
</feature>
<evidence type="ECO:0000256" key="2">
    <source>
        <dbReference type="ARBA" id="ARBA00022490"/>
    </source>
</evidence>
<keyword evidence="2" id="KW-0963">Cytoplasm</keyword>
<dbReference type="PANTHER" id="PTHR18902">
    <property type="entry name" value="NUCLEAR MITOTIC APPARATUS PROTEIN 1-RELATED"/>
    <property type="match status" value="1"/>
</dbReference>
<dbReference type="CDD" id="cd22224">
    <property type="entry name" value="HkD_NuMA"/>
    <property type="match status" value="1"/>
</dbReference>
<evidence type="ECO:0000256" key="3">
    <source>
        <dbReference type="ARBA" id="ARBA00022553"/>
    </source>
</evidence>
<dbReference type="Pfam" id="PF21670">
    <property type="entry name" value="HOOK_N_NuMA"/>
    <property type="match status" value="1"/>
</dbReference>
<feature type="compositionally biased region" description="Low complexity" evidence="6">
    <location>
        <begin position="2234"/>
        <end position="2250"/>
    </location>
</feature>
<evidence type="ECO:0000256" key="4">
    <source>
        <dbReference type="ARBA" id="ARBA00023054"/>
    </source>
</evidence>
<name>A0A6P7XZB3_9AMPH</name>
<feature type="region of interest" description="Disordered" evidence="6">
    <location>
        <begin position="2079"/>
        <end position="2282"/>
    </location>
</feature>
<proteinExistence type="predicted"/>
<feature type="region of interest" description="Disordered" evidence="6">
    <location>
        <begin position="1947"/>
        <end position="2016"/>
    </location>
</feature>
<sequence>MADHSPKIDALISWVNRLKVDEPIDSMLQLKDCNIFVKIISKMTGNKEEEEQILQQPEPDRFHFVCNFLQKHCKYVSASEDLVQWQKTLQEDPSEMELSKVVVLLLYFSTMSLKNQKESEELDYKTQTELASILQFVLDNEELCLSDSLADFLQKKPLFPSSSDSGSSADEFSPFLQRRKREVRFLDLHRIASSSSMNNYLTDSPSSPISDVLQTPQFQLRRLKKQLLEERSLRDELELELAENRKHVAEKEAQIFLMQQRIERLVILSEKQASQQEPKELEELRNKNESVMIRLRDALKQCQDLKIDKSQMEKKIDQLSEENGDISFKMRDFYTRLMESQKALDEVSNDQENTLKEWQEKETQLERDLLATQDEKKCLEEKIQILEGKISLLEEQLKAVTESLTQEKGEVMGDILQLESLKQEVAELTAKVAELQVRISQLEREKHLIQEEYSSEKSKFEREKCQLTDLITDLQTSLSEITIQKEKLQQDSQVQEEHLTAQINTLNLEISKLNDFLVQKNKELENLHCQVEEERTQKGQLLEDLKKQEESSRETIQSLNFQLSNLASALKQKDEHQGELIQQMESEIQQIAVLTEQHKKAANERDSALTLYEEYKKGKETEMSSLTQQVLNLEKVRETLQVAIKDLKREKAELTQKVQELDATILDLIAKCQNLESENDTQTKCHSKTVDSLNVQLQELKLHLKEHQQKLADKEILTEENARLKDQLLSLEETLKHLQELLENEKKRYSKTLEGGGKKVLELEQELQNLTKHRDQALQELTKEKANTEKIEALKKQLEEGHQVKLEKLHHELSQLSAVIRQKEDEQEKLTSEVDSWRKQCEDAQHGKAQGCSQLEETIRTLKEAHSQVLQQLQAEQAKVAELDVHTKETASEQQEKLSLLEADLSNALALVKEKESEEKKLLDLVESLQKKLELAHQGDSKHISQLEMELSKVTENLNLITKELAEEKVKKTELEATVKNFGENKSEIMTNLECSLSNTMSSLKEKEREAEKLSGELQELQKRLKERQHNYNQELALKNDELQQLMAEKEQTKADLKAEKLTKAEVQKSMNDHKENLHALQKKLSQSLELLKQKEEEINRLLREGASKQEEITVQQQTIGQLQENMATIEGLKEQIAKQNNEIQCYTETVTVGKTKISELKSVLQVKEKEIKHLEQKIQLGGQETVSMRDRHQEKIQEINTLRSKMEELQQKCKEQHKAITSLQKEAEAAKLVASEKTLASDHLQESLHTLETEVLQHKEKTSELQKILESSRLTHSEQKSTIETLRRELMEKGKELEFSKRTVATVGEELSSMRAQALEKDKSSGSWKEQLNIYRQEIEKKNRLISNFEQEMSNLHVKIAERDRERADLKLFVTRESEKNKVLEEKMKMFQAEVASSASQAMEKSWATEMLKTEVQNFQEETAKQRITIEELKKELNTQKELKINFHQEIKTWQEKCAKKEELSSSVQRELANAQALIRELMVVKSLHQEQQASRSLIESKHQKELEQCQKIEDTLKSELERAKLELSELHSLKERCSQQEDLVKSLQTTNANYDLQLSELKEANIRLVDENQNLCEQSNQGSKKFEGELTKCKEMHAQELEALKLEQEKLISDRKGEVEDITKKLEVVTNKYENAKVKVLEERQKFHEERHKLVSQVEKLELQQNEQTKQIVELNNNLSQQEKTTKSNQQKQKLRESGFQEELQQSKKHVEELQAQIEQMEQKAEHYKTQMEKAKTHYDAKKQQTQELNEELQTKEKDQELLKKENAELKLETERLNKDVQHYLLEVKEADINCKNMSAQVRTLEAQLEFANRQLRELSKSQLATDTLKSRDTLSVPQASQILADVSTDSLNMSEDEEPPLISTRRKGRSNQDMDASATGTGTLRQKEESLESLYFTPISNRVQSKLESSISSLGDLSLDSEKKSRTTRRRTTQIINITMAKKVTEEDSDSGNTSGNTSFYSLRSAPSSQSLHQPNLRKGSRPQAASSLPSLATCTSQESLTKMQGASSEENLSQSVLLSLPGYRLPARRSSRLSQASNSRNSFYLGTCQDEPDPLEDWNRIAELQQRNKICPPHLKTSYPLESQSSRCTSKITDEEVKTGDPKETLRRASMLPSQIHDSTTAASRRSTTVAPSTFEQSWGTGSVTTRQQMKRVSEESHHGPETPESKRSTSCFSRPMTPKDRHDGKKSSTLDNKKRESQQQVSRRQSMTFSILNTPKKLGNTLLRRGINKKTTTPKPSPKGGISKKSPSRKSPRTATSQSPRGQSKVVDRKQLKKVKF</sequence>
<feature type="compositionally biased region" description="Polar residues" evidence="6">
    <location>
        <begin position="1874"/>
        <end position="1887"/>
    </location>
</feature>
<feature type="compositionally biased region" description="Polar residues" evidence="6">
    <location>
        <begin position="1954"/>
        <end position="1977"/>
    </location>
</feature>
<feature type="compositionally biased region" description="Polar residues" evidence="6">
    <location>
        <begin position="1679"/>
        <end position="1694"/>
    </location>
</feature>
<dbReference type="PANTHER" id="PTHR18902:SF24">
    <property type="entry name" value="NUCLEAR MITOTIC APPARATUS PROTEIN 1"/>
    <property type="match status" value="1"/>
</dbReference>
<keyword evidence="3" id="KW-0597">Phosphoprotein</keyword>
<evidence type="ECO:0000313" key="9">
    <source>
        <dbReference type="RefSeq" id="XP_030055834.1"/>
    </source>
</evidence>
<dbReference type="InterPro" id="IPR051841">
    <property type="entry name" value="MT-Golgi_org_protein"/>
</dbReference>
<feature type="compositionally biased region" description="Polar residues" evidence="6">
    <location>
        <begin position="2084"/>
        <end position="2095"/>
    </location>
</feature>
<reference evidence="9 10" key="1">
    <citation type="submission" date="2025-04" db="UniProtKB">
        <authorList>
            <consortium name="RefSeq"/>
        </authorList>
    </citation>
    <scope>IDENTIFICATION</scope>
</reference>
<gene>
    <name evidence="9 10" type="primary">NUMA1</name>
</gene>
<accession>A0A6P7XZB3</accession>
<keyword evidence="8" id="KW-1185">Reference proteome</keyword>
<feature type="compositionally biased region" description="Basic and acidic residues" evidence="6">
    <location>
        <begin position="1696"/>
        <end position="1711"/>
    </location>
</feature>
<feature type="compositionally biased region" description="Basic and acidic residues" evidence="6">
    <location>
        <begin position="2182"/>
        <end position="2202"/>
    </location>
</feature>
<dbReference type="GO" id="GO:0000132">
    <property type="term" value="P:establishment of mitotic spindle orientation"/>
    <property type="evidence" value="ECO:0007669"/>
    <property type="project" value="TreeGrafter"/>
</dbReference>
<evidence type="ECO:0000256" key="1">
    <source>
        <dbReference type="ARBA" id="ARBA00004496"/>
    </source>
</evidence>
<dbReference type="Proteomes" id="UP000515156">
    <property type="component" value="Chromosome 4"/>
</dbReference>
<feature type="region of interest" description="Disordered" evidence="6">
    <location>
        <begin position="1724"/>
        <end position="1746"/>
    </location>
</feature>
<feature type="region of interest" description="Disordered" evidence="6">
    <location>
        <begin position="1679"/>
        <end position="1711"/>
    </location>
</feature>
<dbReference type="SUPFAM" id="SSF116907">
    <property type="entry name" value="Hook domain"/>
    <property type="match status" value="1"/>
</dbReference>
<feature type="coiled-coil region" evidence="5">
    <location>
        <begin position="517"/>
        <end position="604"/>
    </location>
</feature>
<evidence type="ECO:0000256" key="6">
    <source>
        <dbReference type="SAM" id="MobiDB-lite"/>
    </source>
</evidence>
<organism evidence="8 9">
    <name type="scientific">Microcaecilia unicolor</name>
    <dbReference type="NCBI Taxonomy" id="1415580"/>
    <lineage>
        <taxon>Eukaryota</taxon>
        <taxon>Metazoa</taxon>
        <taxon>Chordata</taxon>
        <taxon>Craniata</taxon>
        <taxon>Vertebrata</taxon>
        <taxon>Euteleostomi</taxon>
        <taxon>Amphibia</taxon>
        <taxon>Gymnophiona</taxon>
        <taxon>Siphonopidae</taxon>
        <taxon>Microcaecilia</taxon>
    </lineage>
</organism>
<dbReference type="GO" id="GO:0005813">
    <property type="term" value="C:centrosome"/>
    <property type="evidence" value="ECO:0007669"/>
    <property type="project" value="TreeGrafter"/>
</dbReference>
<dbReference type="CDD" id="cd22298">
    <property type="entry name" value="NuMA_LGNBD"/>
    <property type="match status" value="1"/>
</dbReference>
<feature type="coiled-coil region" evidence="5">
    <location>
        <begin position="1333"/>
        <end position="1482"/>
    </location>
</feature>
<dbReference type="GO" id="GO:0008017">
    <property type="term" value="F:microtubule binding"/>
    <property type="evidence" value="ECO:0007669"/>
    <property type="project" value="TreeGrafter"/>
</dbReference>
<dbReference type="RefSeq" id="XP_030055835.1">
    <property type="nucleotide sequence ID" value="XM_030199975.1"/>
</dbReference>
<evidence type="ECO:0000259" key="7">
    <source>
        <dbReference type="Pfam" id="PF21670"/>
    </source>
</evidence>
<dbReference type="OrthoDB" id="2436455at2759"/>
<dbReference type="GO" id="GO:0000922">
    <property type="term" value="C:spindle pole"/>
    <property type="evidence" value="ECO:0007669"/>
    <property type="project" value="TreeGrafter"/>
</dbReference>
<feature type="compositionally biased region" description="Basic and acidic residues" evidence="6">
    <location>
        <begin position="2156"/>
        <end position="2172"/>
    </location>
</feature>
<keyword evidence="4 5" id="KW-0175">Coiled coil</keyword>
<dbReference type="InterPro" id="IPR048726">
    <property type="entry name" value="NuMA_LGNBD"/>
</dbReference>
<dbReference type="InterPro" id="IPR048724">
    <property type="entry name" value="NuMA_N_HOOK"/>
</dbReference>
<feature type="domain" description="Nuclear mitotic apparatus protein 1 N-terminal hook" evidence="7">
    <location>
        <begin position="7"/>
        <end position="156"/>
    </location>
</feature>
<feature type="coiled-coil region" evidence="5">
    <location>
        <begin position="220"/>
        <end position="254"/>
    </location>
</feature>
<protein>
    <submittedName>
        <fullName evidence="9 10">Nuclear mitotic apparatus protein 1 isoform X1</fullName>
    </submittedName>
</protein>
<dbReference type="CTD" id="4926"/>
<dbReference type="RefSeq" id="XP_030055834.1">
    <property type="nucleotide sequence ID" value="XM_030199974.1"/>
</dbReference>
<dbReference type="GeneID" id="115468335"/>